<dbReference type="AlphaFoldDB" id="A0A077ZHZ5"/>
<dbReference type="EMBL" id="HG806514">
    <property type="protein sequence ID" value="CDW59193.1"/>
    <property type="molecule type" value="Genomic_DNA"/>
</dbReference>
<dbReference type="Proteomes" id="UP000030665">
    <property type="component" value="Unassembled WGS sequence"/>
</dbReference>
<evidence type="ECO:0000313" key="1">
    <source>
        <dbReference type="EMBL" id="CDW59193.1"/>
    </source>
</evidence>
<sequence>MLYLYAFSPEKDHCFRKYAYESMLGIICDFQGLSKRKFKLSGVVNAVSVLKPLERKCRFKKGKTIDCVWSGGSSSSSPFTYGFWCVETNGDEIDYPDPKNICAEWRYKETTAYRLPVPEKYRQWKVDMLAYQPPHCFFHPRFGAQCTKLAVDELKDLKKSSPAFPHTGGRTGIRGPGFYRHLGKNDFMQLLILRKSENGDKQLLVERAALRAGHVLLPESPQARMPFLNVLGDEVKKEEMKGKGSACSKDLSPELLKKVQKLYEGDMWDGRNTDDAWLNLHTYVITDEEVLRKIKHGADSGFTWLSINETTAKYLKDLVENTYPSEMAKELTKPSGSLTEKLRLVKKLNVVEATIDLTSCVASYYPLVSMDLSVKEFVGALSLAVFYF</sequence>
<reference evidence="1" key="1">
    <citation type="submission" date="2014-01" db="EMBL/GenBank/DDBJ databases">
        <authorList>
            <person name="Aslett M."/>
        </authorList>
    </citation>
    <scope>NUCLEOTIDE SEQUENCE</scope>
</reference>
<reference evidence="1" key="2">
    <citation type="submission" date="2014-03" db="EMBL/GenBank/DDBJ databases">
        <title>The whipworm genome and dual-species transcriptomics of an intimate host-pathogen interaction.</title>
        <authorList>
            <person name="Foth B.J."/>
            <person name="Tsai I.J."/>
            <person name="Reid A.J."/>
            <person name="Bancroft A.J."/>
            <person name="Nichol S."/>
            <person name="Tracey A."/>
            <person name="Holroyd N."/>
            <person name="Cotton J.A."/>
            <person name="Stanley E.J."/>
            <person name="Zarowiecki M."/>
            <person name="Liu J.Z."/>
            <person name="Huckvale T."/>
            <person name="Cooper P.J."/>
            <person name="Grencis R.K."/>
            <person name="Berriman M."/>
        </authorList>
    </citation>
    <scope>NUCLEOTIDE SEQUENCE [LARGE SCALE GENOMIC DNA]</scope>
</reference>
<protein>
    <submittedName>
        <fullName evidence="1">Uncharacterized protein</fullName>
    </submittedName>
</protein>
<evidence type="ECO:0000313" key="2">
    <source>
        <dbReference type="Proteomes" id="UP000030665"/>
    </source>
</evidence>
<gene>
    <name evidence="1" type="ORF">TTRE_0000752301</name>
</gene>
<name>A0A077ZHZ5_TRITR</name>
<dbReference type="OrthoDB" id="10331964at2759"/>
<organism evidence="1 2">
    <name type="scientific">Trichuris trichiura</name>
    <name type="common">Whipworm</name>
    <name type="synonym">Trichocephalus trichiurus</name>
    <dbReference type="NCBI Taxonomy" id="36087"/>
    <lineage>
        <taxon>Eukaryota</taxon>
        <taxon>Metazoa</taxon>
        <taxon>Ecdysozoa</taxon>
        <taxon>Nematoda</taxon>
        <taxon>Enoplea</taxon>
        <taxon>Dorylaimia</taxon>
        <taxon>Trichinellida</taxon>
        <taxon>Trichuridae</taxon>
        <taxon>Trichuris</taxon>
    </lineage>
</organism>
<keyword evidence="2" id="KW-1185">Reference proteome</keyword>
<proteinExistence type="predicted"/>
<accession>A0A077ZHZ5</accession>